<dbReference type="AlphaFoldDB" id="A0A2G5BI12"/>
<feature type="compositionally biased region" description="Pro residues" evidence="1">
    <location>
        <begin position="140"/>
        <end position="156"/>
    </location>
</feature>
<protein>
    <submittedName>
        <fullName evidence="3">Uncharacterized protein</fullName>
    </submittedName>
</protein>
<keyword evidence="4" id="KW-1185">Reference proteome</keyword>
<evidence type="ECO:0000256" key="2">
    <source>
        <dbReference type="SAM" id="SignalP"/>
    </source>
</evidence>
<dbReference type="OrthoDB" id="5599123at2759"/>
<feature type="compositionally biased region" description="Pro residues" evidence="1">
    <location>
        <begin position="165"/>
        <end position="181"/>
    </location>
</feature>
<feature type="compositionally biased region" description="Pro residues" evidence="1">
    <location>
        <begin position="119"/>
        <end position="131"/>
    </location>
</feature>
<dbReference type="PRINTS" id="PR01217">
    <property type="entry name" value="PRICHEXTENSN"/>
</dbReference>
<reference evidence="3 4" key="1">
    <citation type="journal article" date="2015" name="Genome Biol. Evol.">
        <title>Phylogenomic analyses indicate that early fungi evolved digesting cell walls of algal ancestors of land plants.</title>
        <authorList>
            <person name="Chang Y."/>
            <person name="Wang S."/>
            <person name="Sekimoto S."/>
            <person name="Aerts A.L."/>
            <person name="Choi C."/>
            <person name="Clum A."/>
            <person name="LaButti K.M."/>
            <person name="Lindquist E.A."/>
            <person name="Yee Ngan C."/>
            <person name="Ohm R.A."/>
            <person name="Salamov A.A."/>
            <person name="Grigoriev I.V."/>
            <person name="Spatafora J.W."/>
            <person name="Berbee M.L."/>
        </authorList>
    </citation>
    <scope>NUCLEOTIDE SEQUENCE [LARGE SCALE GENOMIC DNA]</scope>
    <source>
        <strain evidence="3 4">NRRL 1564</strain>
    </source>
</reference>
<feature type="chain" id="PRO_5013801226" evidence="2">
    <location>
        <begin position="19"/>
        <end position="326"/>
    </location>
</feature>
<feature type="compositionally biased region" description="Pro residues" evidence="1">
    <location>
        <begin position="95"/>
        <end position="111"/>
    </location>
</feature>
<name>A0A2G5BI12_COERN</name>
<dbReference type="EMBL" id="KZ303489">
    <property type="protein sequence ID" value="PIA18668.1"/>
    <property type="molecule type" value="Genomic_DNA"/>
</dbReference>
<evidence type="ECO:0000313" key="3">
    <source>
        <dbReference type="EMBL" id="PIA18668.1"/>
    </source>
</evidence>
<feature type="signal peptide" evidence="2">
    <location>
        <begin position="1"/>
        <end position="18"/>
    </location>
</feature>
<feature type="region of interest" description="Disordered" evidence="1">
    <location>
        <begin position="89"/>
        <end position="266"/>
    </location>
</feature>
<proteinExistence type="predicted"/>
<accession>A0A2G5BI12</accession>
<dbReference type="Proteomes" id="UP000242474">
    <property type="component" value="Unassembled WGS sequence"/>
</dbReference>
<evidence type="ECO:0000256" key="1">
    <source>
        <dbReference type="SAM" id="MobiDB-lite"/>
    </source>
</evidence>
<keyword evidence="2" id="KW-0732">Signal</keyword>
<evidence type="ECO:0000313" key="4">
    <source>
        <dbReference type="Proteomes" id="UP000242474"/>
    </source>
</evidence>
<feature type="compositionally biased region" description="Pro residues" evidence="1">
    <location>
        <begin position="193"/>
        <end position="214"/>
    </location>
</feature>
<dbReference type="STRING" id="763665.A0A2G5BI12"/>
<gene>
    <name evidence="3" type="ORF">COEREDRAFT_95877</name>
</gene>
<sequence length="326" mass="33937">MFKLTLVASVLAIAAIRAAPIADQGMNHYYHPKRNMFGFGCPGCYQGVNILAHNNFPNTQFIGSGFQHTTVYPEVSLTAGSANIYGSPVSTPQQPVAPAPAPEQPVAPAPAQPCVQPSVPAPVQPVAPAPEQPCMEPTQAPAPAPTPEQPIAPVPEQPCVEPTQAPAPAPTPEQPIAPVPEQPCVEPTQAPAPEQPCAPAPAPTPEQPIAPAPEQPCVEPTQAPAPEQPCVEPTQPPAPEQPVVPAPEQPCVEPTQLPAPAPEQPQIQPSGCVGGAHIGPSFTYVNNQNTNIAESNYKENTVYVNQKSANTVNALTNSNTQLNCNA</sequence>
<organism evidence="3 4">
    <name type="scientific">Coemansia reversa (strain ATCC 12441 / NRRL 1564)</name>
    <dbReference type="NCBI Taxonomy" id="763665"/>
    <lineage>
        <taxon>Eukaryota</taxon>
        <taxon>Fungi</taxon>
        <taxon>Fungi incertae sedis</taxon>
        <taxon>Zoopagomycota</taxon>
        <taxon>Kickxellomycotina</taxon>
        <taxon>Kickxellomycetes</taxon>
        <taxon>Kickxellales</taxon>
        <taxon>Kickxellaceae</taxon>
        <taxon>Coemansia</taxon>
    </lineage>
</organism>
<feature type="compositionally biased region" description="Pro residues" evidence="1">
    <location>
        <begin position="234"/>
        <end position="248"/>
    </location>
</feature>